<dbReference type="Proteomes" id="UP000283684">
    <property type="component" value="Unassembled WGS sequence"/>
</dbReference>
<name>A0A413NR60_BACUN</name>
<dbReference type="PROSITE" id="PS50943">
    <property type="entry name" value="HTH_CROC1"/>
    <property type="match status" value="1"/>
</dbReference>
<gene>
    <name evidence="2" type="ORF">DW988_04495</name>
</gene>
<comment type="caution">
    <text evidence="2">The sequence shown here is derived from an EMBL/GenBank/DDBJ whole genome shotgun (WGS) entry which is preliminary data.</text>
</comment>
<dbReference type="CDD" id="cd00093">
    <property type="entry name" value="HTH_XRE"/>
    <property type="match status" value="1"/>
</dbReference>
<sequence>MEDRTNKLKVLLVERNRTSKWLAETLKMNPATISRWCSNKTQPSLDRLSEIAKVLDVDIRDLLVPTKKVKTKEK</sequence>
<evidence type="ECO:0000313" key="2">
    <source>
        <dbReference type="EMBL" id="RGZ51053.1"/>
    </source>
</evidence>
<dbReference type="AlphaFoldDB" id="A0A413NR60"/>
<accession>A0A413NR60</accession>
<proteinExistence type="predicted"/>
<organism evidence="2 3">
    <name type="scientific">Bacteroides uniformis</name>
    <dbReference type="NCBI Taxonomy" id="820"/>
    <lineage>
        <taxon>Bacteria</taxon>
        <taxon>Pseudomonadati</taxon>
        <taxon>Bacteroidota</taxon>
        <taxon>Bacteroidia</taxon>
        <taxon>Bacteroidales</taxon>
        <taxon>Bacteroidaceae</taxon>
        <taxon>Bacteroides</taxon>
    </lineage>
</organism>
<evidence type="ECO:0000259" key="1">
    <source>
        <dbReference type="PROSITE" id="PS50943"/>
    </source>
</evidence>
<dbReference type="SUPFAM" id="SSF47413">
    <property type="entry name" value="lambda repressor-like DNA-binding domains"/>
    <property type="match status" value="1"/>
</dbReference>
<dbReference type="EMBL" id="QSEE01000002">
    <property type="protein sequence ID" value="RGZ51053.1"/>
    <property type="molecule type" value="Genomic_DNA"/>
</dbReference>
<dbReference type="Gene3D" id="1.10.260.40">
    <property type="entry name" value="lambda repressor-like DNA-binding domains"/>
    <property type="match status" value="1"/>
</dbReference>
<feature type="domain" description="HTH cro/C1-type" evidence="1">
    <location>
        <begin position="8"/>
        <end position="62"/>
    </location>
</feature>
<evidence type="ECO:0000313" key="3">
    <source>
        <dbReference type="Proteomes" id="UP000283684"/>
    </source>
</evidence>
<dbReference type="SMART" id="SM00530">
    <property type="entry name" value="HTH_XRE"/>
    <property type="match status" value="1"/>
</dbReference>
<dbReference type="InterPro" id="IPR010982">
    <property type="entry name" value="Lambda_DNA-bd_dom_sf"/>
</dbReference>
<reference evidence="2 3" key="1">
    <citation type="submission" date="2018-08" db="EMBL/GenBank/DDBJ databases">
        <title>A genome reference for cultivated species of the human gut microbiota.</title>
        <authorList>
            <person name="Zou Y."/>
            <person name="Xue W."/>
            <person name="Luo G."/>
        </authorList>
    </citation>
    <scope>NUCLEOTIDE SEQUENCE [LARGE SCALE GENOMIC DNA]</scope>
    <source>
        <strain evidence="2 3">AM50-4</strain>
    </source>
</reference>
<dbReference type="InterPro" id="IPR001387">
    <property type="entry name" value="Cro/C1-type_HTH"/>
</dbReference>
<dbReference type="Pfam" id="PF13443">
    <property type="entry name" value="HTH_26"/>
    <property type="match status" value="1"/>
</dbReference>
<protein>
    <submittedName>
        <fullName evidence="2">XRE family transcriptional regulator</fullName>
    </submittedName>
</protein>
<dbReference type="GO" id="GO:0003677">
    <property type="term" value="F:DNA binding"/>
    <property type="evidence" value="ECO:0007669"/>
    <property type="project" value="InterPro"/>
</dbReference>